<dbReference type="SUPFAM" id="SSF53901">
    <property type="entry name" value="Thiolase-like"/>
    <property type="match status" value="2"/>
</dbReference>
<dbReference type="Proteomes" id="UP001479933">
    <property type="component" value="Chromosome"/>
</dbReference>
<gene>
    <name evidence="7" type="ORF">RVF87_07270</name>
</gene>
<dbReference type="GO" id="GO:0016746">
    <property type="term" value="F:acyltransferase activity"/>
    <property type="evidence" value="ECO:0007669"/>
    <property type="project" value="UniProtKB-KW"/>
</dbReference>
<keyword evidence="7" id="KW-0012">Acyltransferase</keyword>
<proteinExistence type="inferred from homology"/>
<evidence type="ECO:0000313" key="7">
    <source>
        <dbReference type="EMBL" id="WYY08848.1"/>
    </source>
</evidence>
<dbReference type="CDD" id="cd00834">
    <property type="entry name" value="KAS_I_II"/>
    <property type="match status" value="1"/>
</dbReference>
<organism evidence="7 8">
    <name type="scientific">Gordonia hydrophobica</name>
    <dbReference type="NCBI Taxonomy" id="40516"/>
    <lineage>
        <taxon>Bacteria</taxon>
        <taxon>Bacillati</taxon>
        <taxon>Actinomycetota</taxon>
        <taxon>Actinomycetes</taxon>
        <taxon>Mycobacteriales</taxon>
        <taxon>Gordoniaceae</taxon>
        <taxon>Gordonia</taxon>
    </lineage>
</organism>
<evidence type="ECO:0000256" key="3">
    <source>
        <dbReference type="ARBA" id="ARBA00022679"/>
    </source>
</evidence>
<evidence type="ECO:0000313" key="8">
    <source>
        <dbReference type="Proteomes" id="UP001479933"/>
    </source>
</evidence>
<keyword evidence="4" id="KW-0276">Fatty acid metabolism</keyword>
<keyword evidence="8" id="KW-1185">Reference proteome</keyword>
<dbReference type="EMBL" id="CP136137">
    <property type="protein sequence ID" value="WYY08848.1"/>
    <property type="molecule type" value="Genomic_DNA"/>
</dbReference>
<dbReference type="Pfam" id="PF02801">
    <property type="entry name" value="Ketoacyl-synt_C"/>
    <property type="match status" value="1"/>
</dbReference>
<dbReference type="PANTHER" id="PTHR11712">
    <property type="entry name" value="POLYKETIDE SYNTHASE-RELATED"/>
    <property type="match status" value="1"/>
</dbReference>
<sequence>MKNVAITGQGVISSLGMTLPDFSRGLDEARVAAARMPWSDETGGNLFAALVDDFDPASWMDDRTVRGTDRFAQLAVAAAVEAVKDSGIDELPPLRTAVIMGTSMAGAATLYDAQHGYQTGGFDAVPRKLQLMAWPNMAAGQIALRWKLHGPLLTVSTACASSLDAIGMAAQMIEAGIVDVAIAGGTDNGQAKVSGLGAAQFGMTPLDVTEPTMVCRPFDVNRKGVLGGDGAGVVVLERLDHARSRDARIDGMIRGYGSLSDAYHPSSPDPSGEWEVAAMQAAQRQAGLTAHDVGAVIAHGTGTPVGDSAEIAAINQVFAGTEVATTSIKGHVGHTAGAAGVMGVMAGLHAIDKQSLSPTASTTDLDPNIEFQVPLGEPLPLQLDAVQVNAFGFAGQNASLVISGR</sequence>
<dbReference type="Pfam" id="PF00109">
    <property type="entry name" value="ketoacyl-synt"/>
    <property type="match status" value="1"/>
</dbReference>
<dbReference type="InterPro" id="IPR014030">
    <property type="entry name" value="Ketoacyl_synth_N"/>
</dbReference>
<keyword evidence="3 5" id="KW-0808">Transferase</keyword>
<dbReference type="Gene3D" id="3.40.47.10">
    <property type="match status" value="2"/>
</dbReference>
<protein>
    <submittedName>
        <fullName evidence="7">Beta-ketoacyl-[acyl-carrier-protein] synthase family protein</fullName>
        <ecNumber evidence="7">2.3.1.-</ecNumber>
    </submittedName>
</protein>
<dbReference type="InterPro" id="IPR020841">
    <property type="entry name" value="PKS_Beta-ketoAc_synthase_dom"/>
</dbReference>
<comment type="similarity">
    <text evidence="2 5">Belongs to the thiolase-like superfamily. Beta-ketoacyl-ACP synthases family.</text>
</comment>
<dbReference type="RefSeq" id="WP_066169730.1">
    <property type="nucleotide sequence ID" value="NZ_CP136137.1"/>
</dbReference>
<comment type="pathway">
    <text evidence="1">Lipid metabolism; mycolic acid biosynthesis.</text>
</comment>
<dbReference type="InterPro" id="IPR016039">
    <property type="entry name" value="Thiolase-like"/>
</dbReference>
<dbReference type="PROSITE" id="PS52004">
    <property type="entry name" value="KS3_2"/>
    <property type="match status" value="1"/>
</dbReference>
<evidence type="ECO:0000256" key="5">
    <source>
        <dbReference type="RuleBase" id="RU003694"/>
    </source>
</evidence>
<dbReference type="InterPro" id="IPR000794">
    <property type="entry name" value="Beta-ketoacyl_synthase"/>
</dbReference>
<dbReference type="PROSITE" id="PS00606">
    <property type="entry name" value="KS3_1"/>
    <property type="match status" value="1"/>
</dbReference>
<dbReference type="InterPro" id="IPR018201">
    <property type="entry name" value="Ketoacyl_synth_AS"/>
</dbReference>
<dbReference type="PANTHER" id="PTHR11712:SF336">
    <property type="entry name" value="3-OXOACYL-[ACYL-CARRIER-PROTEIN] SYNTHASE, MITOCHONDRIAL"/>
    <property type="match status" value="1"/>
</dbReference>
<evidence type="ECO:0000256" key="1">
    <source>
        <dbReference type="ARBA" id="ARBA00004796"/>
    </source>
</evidence>
<evidence type="ECO:0000259" key="6">
    <source>
        <dbReference type="PROSITE" id="PS52004"/>
    </source>
</evidence>
<keyword evidence="4" id="KW-0444">Lipid biosynthesis</keyword>
<evidence type="ECO:0000256" key="4">
    <source>
        <dbReference type="ARBA" id="ARBA00023160"/>
    </source>
</evidence>
<keyword evidence="4" id="KW-0443">Lipid metabolism</keyword>
<dbReference type="SMART" id="SM00825">
    <property type="entry name" value="PKS_KS"/>
    <property type="match status" value="1"/>
</dbReference>
<evidence type="ECO:0000256" key="2">
    <source>
        <dbReference type="ARBA" id="ARBA00008467"/>
    </source>
</evidence>
<name>A0ABZ2U518_9ACTN</name>
<dbReference type="InterPro" id="IPR014031">
    <property type="entry name" value="Ketoacyl_synth_C"/>
</dbReference>
<reference evidence="7 8" key="1">
    <citation type="journal article" date="2023" name="Virus Evol.">
        <title>Computational host range prediction-The good, the bad, and the ugly.</title>
        <authorList>
            <person name="Howell A.A."/>
            <person name="Versoza C.J."/>
            <person name="Pfeifer S.P."/>
        </authorList>
    </citation>
    <scope>NUCLEOTIDE SEQUENCE [LARGE SCALE GENOMIC DNA]</scope>
    <source>
        <strain evidence="7 8">1610/1b</strain>
    </source>
</reference>
<keyword evidence="4" id="KW-0275">Fatty acid biosynthesis</keyword>
<dbReference type="EC" id="2.3.1.-" evidence="7"/>
<accession>A0ABZ2U518</accession>
<feature type="domain" description="Ketosynthase family 3 (KS3)" evidence="6">
    <location>
        <begin position="1"/>
        <end position="404"/>
    </location>
</feature>